<dbReference type="PANTHER" id="PTHR43570:SF16">
    <property type="entry name" value="ALDEHYDE DEHYDROGENASE TYPE III, ISOFORM Q"/>
    <property type="match status" value="1"/>
</dbReference>
<dbReference type="EMBL" id="JAERQG010000001">
    <property type="protein sequence ID" value="MBL0764013.1"/>
    <property type="molecule type" value="Genomic_DNA"/>
</dbReference>
<keyword evidence="3" id="KW-0520">NAD</keyword>
<evidence type="ECO:0000259" key="8">
    <source>
        <dbReference type="Pfam" id="PF00171"/>
    </source>
</evidence>
<evidence type="ECO:0000313" key="9">
    <source>
        <dbReference type="EMBL" id="MBL0764013.1"/>
    </source>
</evidence>
<evidence type="ECO:0000256" key="6">
    <source>
        <dbReference type="PROSITE-ProRule" id="PRU10007"/>
    </source>
</evidence>
<feature type="active site" evidence="5 6">
    <location>
        <position position="222"/>
    </location>
</feature>
<feature type="domain" description="Aldehyde dehydrogenase" evidence="8">
    <location>
        <begin position="5"/>
        <end position="441"/>
    </location>
</feature>
<sequence>MSTAQIENTSIEKQQEVFNKQKAFFNSQATKPYKFRKAQLKKLKQVVKENEQAITQALHKDFGKPSFETFVTEIGQVYEEINYALRHLSAWMRPKKVGTPLLHFPSSSTIYYQPKGVCLIIGPWNYPFNLIFAPVVAAMAAGNTCMIKPPEETPHVSNLINELISKNFEEEYLAVIMGEGKTVVPQMIENLTFNHVFFTGSVPVGKIIAKAAAEKLVPVTLELGGKSPCIVDKSASLETAAKRIAFSKFVNAGQTCVAPDYLLVHEDVEDEFLDELRAAIMTFYGSLSPTESKNLAQIVNESRFETLKAYLSEGKRTFGGVVDEPRRKIAPTLIKDVKEDDKLFKEEIFGPIMPVYLFKTHDEAIELINKNPNPLALYIYANNKKVSKRYIEEVPFGGGCVNNGLIHLGNPELPFGGIGTSGQGNYHGKAGFMTFSHEKSIMKTATWFDLKKKYPPYDKFIMKLAKWLMK</sequence>
<keyword evidence="10" id="KW-1185">Reference proteome</keyword>
<dbReference type="PROSITE" id="PS00687">
    <property type="entry name" value="ALDEHYDE_DEHYDR_GLU"/>
    <property type="match status" value="1"/>
</dbReference>
<organism evidence="9 10">
    <name type="scientific">Marivirga atlantica</name>
    <dbReference type="NCBI Taxonomy" id="1548457"/>
    <lineage>
        <taxon>Bacteria</taxon>
        <taxon>Pseudomonadati</taxon>
        <taxon>Bacteroidota</taxon>
        <taxon>Cytophagia</taxon>
        <taxon>Cytophagales</taxon>
        <taxon>Marivirgaceae</taxon>
        <taxon>Marivirga</taxon>
    </lineage>
</organism>
<evidence type="ECO:0000256" key="3">
    <source>
        <dbReference type="ARBA" id="ARBA00023027"/>
    </source>
</evidence>
<comment type="caution">
    <text evidence="9">The sequence shown here is derived from an EMBL/GenBank/DDBJ whole genome shotgun (WGS) entry which is preliminary data.</text>
</comment>
<dbReference type="InterPro" id="IPR016161">
    <property type="entry name" value="Ald_DH/histidinol_DH"/>
</dbReference>
<dbReference type="GO" id="GO:0004029">
    <property type="term" value="F:aldehyde dehydrogenase (NAD+) activity"/>
    <property type="evidence" value="ECO:0007669"/>
    <property type="project" value="TreeGrafter"/>
</dbReference>
<dbReference type="SUPFAM" id="SSF53720">
    <property type="entry name" value="ALDH-like"/>
    <property type="match status" value="1"/>
</dbReference>
<dbReference type="GO" id="GO:0005737">
    <property type="term" value="C:cytoplasm"/>
    <property type="evidence" value="ECO:0007669"/>
    <property type="project" value="TreeGrafter"/>
</dbReference>
<dbReference type="RefSeq" id="WP_201917185.1">
    <property type="nucleotide sequence ID" value="NZ_JAERQG010000001.1"/>
</dbReference>
<proteinExistence type="inferred from homology"/>
<dbReference type="PANTHER" id="PTHR43570">
    <property type="entry name" value="ALDEHYDE DEHYDROGENASE"/>
    <property type="match status" value="1"/>
</dbReference>
<dbReference type="AlphaFoldDB" id="A0A937DFS6"/>
<gene>
    <name evidence="9" type="ORF">JKP34_02040</name>
</gene>
<accession>A0A937DFS6</accession>
<dbReference type="InterPro" id="IPR016160">
    <property type="entry name" value="Ald_DH_CS_CYS"/>
</dbReference>
<dbReference type="InterPro" id="IPR015590">
    <property type="entry name" value="Aldehyde_DH_dom"/>
</dbReference>
<evidence type="ECO:0000256" key="1">
    <source>
        <dbReference type="ARBA" id="ARBA00009986"/>
    </source>
</evidence>
<evidence type="ECO:0000256" key="4">
    <source>
        <dbReference type="PIRNR" id="PIRNR036492"/>
    </source>
</evidence>
<evidence type="ECO:0000256" key="2">
    <source>
        <dbReference type="ARBA" id="ARBA00023002"/>
    </source>
</evidence>
<dbReference type="Proteomes" id="UP000642920">
    <property type="component" value="Unassembled WGS sequence"/>
</dbReference>
<evidence type="ECO:0000256" key="7">
    <source>
        <dbReference type="RuleBase" id="RU003345"/>
    </source>
</evidence>
<dbReference type="Gene3D" id="3.40.309.10">
    <property type="entry name" value="Aldehyde Dehydrogenase, Chain A, domain 2"/>
    <property type="match status" value="1"/>
</dbReference>
<feature type="active site" evidence="5">
    <location>
        <position position="256"/>
    </location>
</feature>
<evidence type="ECO:0000313" key="10">
    <source>
        <dbReference type="Proteomes" id="UP000642920"/>
    </source>
</evidence>
<dbReference type="Gene3D" id="3.40.605.10">
    <property type="entry name" value="Aldehyde Dehydrogenase, Chain A, domain 1"/>
    <property type="match status" value="1"/>
</dbReference>
<dbReference type="CDD" id="cd07136">
    <property type="entry name" value="ALDH_YwdH-P39616"/>
    <property type="match status" value="1"/>
</dbReference>
<dbReference type="InterPro" id="IPR029510">
    <property type="entry name" value="Ald_DH_CS_GLU"/>
</dbReference>
<dbReference type="FunFam" id="3.40.605.10:FF:000004">
    <property type="entry name" value="Aldehyde dehydrogenase"/>
    <property type="match status" value="1"/>
</dbReference>
<reference evidence="9" key="1">
    <citation type="submission" date="2021-01" db="EMBL/GenBank/DDBJ databases">
        <title>Marivirga sp. nov., isolated from intertidal surface sediments.</title>
        <authorList>
            <person name="Zhang M."/>
        </authorList>
    </citation>
    <scope>NUCLEOTIDE SEQUENCE</scope>
    <source>
        <strain evidence="9">SM1354</strain>
    </source>
</reference>
<keyword evidence="2 4" id="KW-0560">Oxidoreductase</keyword>
<dbReference type="PIRSF" id="PIRSF036492">
    <property type="entry name" value="ALDH"/>
    <property type="match status" value="1"/>
</dbReference>
<dbReference type="Pfam" id="PF00171">
    <property type="entry name" value="Aldedh"/>
    <property type="match status" value="1"/>
</dbReference>
<name>A0A937DFS6_9BACT</name>
<dbReference type="InterPro" id="IPR012394">
    <property type="entry name" value="Aldehyde_DH_NAD(P)"/>
</dbReference>
<evidence type="ECO:0000256" key="5">
    <source>
        <dbReference type="PIRSR" id="PIRSR036492-1"/>
    </source>
</evidence>
<protein>
    <recommendedName>
        <fullName evidence="4">Aldehyde dehydrogenase</fullName>
    </recommendedName>
</protein>
<dbReference type="PROSITE" id="PS00070">
    <property type="entry name" value="ALDEHYDE_DEHYDR_CYS"/>
    <property type="match status" value="1"/>
</dbReference>
<dbReference type="FunFam" id="3.40.309.10:FF:000003">
    <property type="entry name" value="Aldehyde dehydrogenase"/>
    <property type="match status" value="1"/>
</dbReference>
<comment type="similarity">
    <text evidence="1 4 7">Belongs to the aldehyde dehydrogenase family.</text>
</comment>
<dbReference type="InterPro" id="IPR016162">
    <property type="entry name" value="Ald_DH_N"/>
</dbReference>
<dbReference type="InterPro" id="IPR016163">
    <property type="entry name" value="Ald_DH_C"/>
</dbReference>
<dbReference type="GO" id="GO:0006081">
    <property type="term" value="P:aldehyde metabolic process"/>
    <property type="evidence" value="ECO:0007669"/>
    <property type="project" value="InterPro"/>
</dbReference>